<feature type="region of interest" description="Disordered" evidence="1">
    <location>
        <begin position="270"/>
        <end position="319"/>
    </location>
</feature>
<evidence type="ECO:0000313" key="2">
    <source>
        <dbReference type="EMBL" id="CAG7723098.1"/>
    </source>
</evidence>
<dbReference type="AlphaFoldDB" id="A0A8J2JSS9"/>
<feature type="compositionally biased region" description="Basic and acidic residues" evidence="1">
    <location>
        <begin position="186"/>
        <end position="202"/>
    </location>
</feature>
<dbReference type="EMBL" id="CAJVCH010095670">
    <property type="protein sequence ID" value="CAG7723098.1"/>
    <property type="molecule type" value="Genomic_DNA"/>
</dbReference>
<evidence type="ECO:0000256" key="1">
    <source>
        <dbReference type="SAM" id="MobiDB-lite"/>
    </source>
</evidence>
<gene>
    <name evidence="2" type="ORF">AFUS01_LOCUS12202</name>
</gene>
<accession>A0A8J2JSS9</accession>
<proteinExistence type="predicted"/>
<protein>
    <submittedName>
        <fullName evidence="2">Uncharacterized protein</fullName>
    </submittedName>
</protein>
<organism evidence="2 3">
    <name type="scientific">Allacma fusca</name>
    <dbReference type="NCBI Taxonomy" id="39272"/>
    <lineage>
        <taxon>Eukaryota</taxon>
        <taxon>Metazoa</taxon>
        <taxon>Ecdysozoa</taxon>
        <taxon>Arthropoda</taxon>
        <taxon>Hexapoda</taxon>
        <taxon>Collembola</taxon>
        <taxon>Symphypleona</taxon>
        <taxon>Sminthuridae</taxon>
        <taxon>Allacma</taxon>
    </lineage>
</organism>
<reference evidence="2" key="1">
    <citation type="submission" date="2021-06" db="EMBL/GenBank/DDBJ databases">
        <authorList>
            <person name="Hodson N. C."/>
            <person name="Mongue J. A."/>
            <person name="Jaron S. K."/>
        </authorList>
    </citation>
    <scope>NUCLEOTIDE SEQUENCE</scope>
</reference>
<feature type="compositionally biased region" description="Low complexity" evidence="1">
    <location>
        <begin position="275"/>
        <end position="285"/>
    </location>
</feature>
<comment type="caution">
    <text evidence="2">The sequence shown here is derived from an EMBL/GenBank/DDBJ whole genome shotgun (WGS) entry which is preliminary data.</text>
</comment>
<name>A0A8J2JSS9_9HEXA</name>
<evidence type="ECO:0000313" key="3">
    <source>
        <dbReference type="Proteomes" id="UP000708208"/>
    </source>
</evidence>
<sequence>MRDTLRYLTKLATQLCYGLISFRTLAKVLPLDLAYDTRAHLNPETRQDETIATHPESADPSLSMDIIPVSGVPGSSRNFEAESRVLPLLHYQPPTSKGLQSNQLHSIIAQFSQTICNNGRVMGLSNAVQLGHPASSCQINGKTVRHQATDPPNQIHILSVDGIKAKRSDVTKQELRQTQYYQRLDQRSPDICDDHHGVDPRASRRSPTSKRSLHSLEYSVTKRAPTPPITPQSKSIMDELFGLFDEDSCGSPDMRCGKRTPSTNDIIFISEDTNSSSGSSSSGSSGDDDDDTSPQRCDATHNSNVSLPSTSSPTEFLHSSANECPSLTSRVSPSGQTALPEVYFHAEAVNFFAGVYDFNPDDCDRKAVEFCKWFKQTEIPKTDLQKCLATFIVESDSPIYD</sequence>
<dbReference type="Proteomes" id="UP000708208">
    <property type="component" value="Unassembled WGS sequence"/>
</dbReference>
<feature type="region of interest" description="Disordered" evidence="1">
    <location>
        <begin position="186"/>
        <end position="233"/>
    </location>
</feature>
<feature type="compositionally biased region" description="Basic residues" evidence="1">
    <location>
        <begin position="203"/>
        <end position="213"/>
    </location>
</feature>
<feature type="compositionally biased region" description="Polar residues" evidence="1">
    <location>
        <begin position="300"/>
        <end position="319"/>
    </location>
</feature>
<keyword evidence="3" id="KW-1185">Reference proteome</keyword>